<dbReference type="Gene3D" id="4.10.260.20">
    <property type="entry name" value="Iron hydrogenase, small subunit"/>
    <property type="match status" value="1"/>
</dbReference>
<dbReference type="InterPro" id="IPR009016">
    <property type="entry name" value="Fe_hydrogenase"/>
</dbReference>
<comment type="caution">
    <text evidence="2">The sequence shown here is derived from an EMBL/GenBank/DDBJ whole genome shotgun (WGS) entry which is preliminary data.</text>
</comment>
<dbReference type="GO" id="GO:0050583">
    <property type="term" value="F:hydrogen dehydrogenase (NADP+) activity"/>
    <property type="evidence" value="ECO:0007669"/>
    <property type="project" value="UniProtKB-EC"/>
</dbReference>
<dbReference type="SUPFAM" id="SSF53920">
    <property type="entry name" value="Fe-only hydrogenase"/>
    <property type="match status" value="1"/>
</dbReference>
<sequence length="151" mass="17034">MEAALRTAYETITGEKLEHLEFEEMRGFQGIKTGSVKIGDLKVHVAVAHTLRNARQLMDEIQNGTADYHFIEVMACPGGCIGGGGQPYHHGEMDTLRKRASALYTADEAKVIRRSHENPDITKLYQDYLGEPNGHIAHELLHTHYTRRNKH</sequence>
<dbReference type="EMBL" id="VSSQ01012491">
    <property type="protein sequence ID" value="MPM49358.1"/>
    <property type="molecule type" value="Genomic_DNA"/>
</dbReference>
<accession>A0A645A9H6</accession>
<dbReference type="Pfam" id="PF02906">
    <property type="entry name" value="Fe_hyd_lg_C"/>
    <property type="match status" value="1"/>
</dbReference>
<dbReference type="PANTHER" id="PTHR11615">
    <property type="entry name" value="NITRATE, FORMATE, IRON DEHYDROGENASE"/>
    <property type="match status" value="1"/>
</dbReference>
<dbReference type="InterPro" id="IPR050340">
    <property type="entry name" value="Cytosolic_Fe-S_CAF"/>
</dbReference>
<keyword evidence="2" id="KW-0560">Oxidoreductase</keyword>
<gene>
    <name evidence="2" type="primary">hndD_26</name>
    <name evidence="2" type="ORF">SDC9_96087</name>
</gene>
<dbReference type="FunFam" id="4.10.260.20:FF:000001">
    <property type="entry name" value="NADP-reducing hydrogenase subunit HndD"/>
    <property type="match status" value="1"/>
</dbReference>
<dbReference type="EC" id="1.12.1.3" evidence="2"/>
<evidence type="ECO:0000259" key="1">
    <source>
        <dbReference type="SMART" id="SM00902"/>
    </source>
</evidence>
<feature type="domain" description="Iron hydrogenase small subunit" evidence="1">
    <location>
        <begin position="90"/>
        <end position="149"/>
    </location>
</feature>
<reference evidence="2" key="1">
    <citation type="submission" date="2019-08" db="EMBL/GenBank/DDBJ databases">
        <authorList>
            <person name="Kucharzyk K."/>
            <person name="Murdoch R.W."/>
            <person name="Higgins S."/>
            <person name="Loffler F."/>
        </authorList>
    </citation>
    <scope>NUCLEOTIDE SEQUENCE</scope>
</reference>
<dbReference type="Pfam" id="PF02256">
    <property type="entry name" value="Fe_hyd_SSU"/>
    <property type="match status" value="1"/>
</dbReference>
<dbReference type="Gene3D" id="3.40.950.10">
    <property type="entry name" value="Fe-only Hydrogenase (Larger Subunit), Chain L, domain 3"/>
    <property type="match status" value="1"/>
</dbReference>
<dbReference type="AlphaFoldDB" id="A0A645A9H6"/>
<proteinExistence type="predicted"/>
<evidence type="ECO:0000313" key="2">
    <source>
        <dbReference type="EMBL" id="MPM49358.1"/>
    </source>
</evidence>
<dbReference type="InterPro" id="IPR036991">
    <property type="entry name" value="Fe_hydrogenase_ssu_sf"/>
</dbReference>
<dbReference type="InterPro" id="IPR003149">
    <property type="entry name" value="Fe_hydrogenase_ssu"/>
</dbReference>
<protein>
    <submittedName>
        <fullName evidence="2">NADP-reducing hydrogenase subunit HndD</fullName>
        <ecNumber evidence="2">1.12.1.3</ecNumber>
    </submittedName>
</protein>
<dbReference type="InterPro" id="IPR004108">
    <property type="entry name" value="Fe_hydrogenase_lsu_C"/>
</dbReference>
<organism evidence="2">
    <name type="scientific">bioreactor metagenome</name>
    <dbReference type="NCBI Taxonomy" id="1076179"/>
    <lineage>
        <taxon>unclassified sequences</taxon>
        <taxon>metagenomes</taxon>
        <taxon>ecological metagenomes</taxon>
    </lineage>
</organism>
<name>A0A645A9H6_9ZZZZ</name>
<dbReference type="SMART" id="SM00902">
    <property type="entry name" value="Fe_hyd_SSU"/>
    <property type="match status" value="1"/>
</dbReference>